<feature type="region of interest" description="Disordered" evidence="2">
    <location>
        <begin position="1"/>
        <end position="22"/>
    </location>
</feature>
<reference evidence="5" key="1">
    <citation type="journal article" date="2021" name="PeerJ">
        <title>Extensive microbial diversity within the chicken gut microbiome revealed by metagenomics and culture.</title>
        <authorList>
            <person name="Gilroy R."/>
            <person name="Ravi A."/>
            <person name="Getino M."/>
            <person name="Pursley I."/>
            <person name="Horton D.L."/>
            <person name="Alikhan N.F."/>
            <person name="Baker D."/>
            <person name="Gharbi K."/>
            <person name="Hall N."/>
            <person name="Watson M."/>
            <person name="Adriaenssens E.M."/>
            <person name="Foster-Nyarko E."/>
            <person name="Jarju S."/>
            <person name="Secka A."/>
            <person name="Antonio M."/>
            <person name="Oren A."/>
            <person name="Chaudhuri R.R."/>
            <person name="La Ragione R."/>
            <person name="Hildebrand F."/>
            <person name="Pallen M.J."/>
        </authorList>
    </citation>
    <scope>NUCLEOTIDE SEQUENCE</scope>
    <source>
        <strain evidence="5">CHK192-8294</strain>
    </source>
</reference>
<comment type="caution">
    <text evidence="5">The sequence shown here is derived from an EMBL/GenBank/DDBJ whole genome shotgun (WGS) entry which is preliminary data.</text>
</comment>
<reference evidence="5" key="2">
    <citation type="submission" date="2021-04" db="EMBL/GenBank/DDBJ databases">
        <authorList>
            <person name="Gilroy R."/>
        </authorList>
    </citation>
    <scope>NUCLEOTIDE SEQUENCE</scope>
    <source>
        <strain evidence="5">CHK192-8294</strain>
    </source>
</reference>
<dbReference type="GO" id="GO:0003755">
    <property type="term" value="F:peptidyl-prolyl cis-trans isomerase activity"/>
    <property type="evidence" value="ECO:0007669"/>
    <property type="project" value="UniProtKB-KW"/>
</dbReference>
<dbReference type="InterPro" id="IPR000297">
    <property type="entry name" value="PPIase_PpiC"/>
</dbReference>
<keyword evidence="1 5" id="KW-0413">Isomerase</keyword>
<evidence type="ECO:0000256" key="2">
    <source>
        <dbReference type="SAM" id="MobiDB-lite"/>
    </source>
</evidence>
<dbReference type="InterPro" id="IPR046357">
    <property type="entry name" value="PPIase_dom_sf"/>
</dbReference>
<sequence>MSASREKKQRRSDPQQGLTQKERAELREQKAAKQKTVLYTAVGVIVAILVVILLVWDSGIFQRGATALTVNGRNYNVNDVEYYFRSAMNSAYSSGMTFDTTTDLREQYVDEEQTQTYYDYFMEQAIESLKQVSVLENAAEEAGYTFTEEDQAAVDNTVAYMKSYASQLGASSFEGFLKANYGKYMTPGAYEDCLHREVLVSSYKNTYMDGLDITDDAIQTYYDEHKDELDSFTFRTIQIDGTAPSGTDEEGNTVEPTEAESTAAMQAAKAKADEFAAAVEAAEDKEATFAELAPDYVSGSSKENYESDPDYSLTTALSGTSVASRAYGEWLLDASRTAGDVGVVEYDTGYYVVLFQERYLDETPTADIRHILIKAELTQEDDPATEGVDESTVPTQEALDAAKAEAQSLLDEWNAGDKTAESFGALAEANSDDPGSNTNGGLYEEVYKGQMFDAFNNWIFDEARQPGDTTLIENTQSGQQGWHVVYYQGANDPVWKLDADSDLREADLNAWLDEQTQGLEAVQGDGMKYVYN</sequence>
<dbReference type="EC" id="5.2.1.8" evidence="5"/>
<dbReference type="EMBL" id="DWXO01000053">
    <property type="protein sequence ID" value="HJB80409.1"/>
    <property type="molecule type" value="Genomic_DNA"/>
</dbReference>
<feature type="domain" description="PpiC" evidence="4">
    <location>
        <begin position="363"/>
        <end position="489"/>
    </location>
</feature>
<keyword evidence="3" id="KW-1133">Transmembrane helix</keyword>
<evidence type="ECO:0000256" key="3">
    <source>
        <dbReference type="SAM" id="Phobius"/>
    </source>
</evidence>
<feature type="transmembrane region" description="Helical" evidence="3">
    <location>
        <begin position="37"/>
        <end position="56"/>
    </location>
</feature>
<dbReference type="PROSITE" id="PS50198">
    <property type="entry name" value="PPIC_PPIASE_2"/>
    <property type="match status" value="1"/>
</dbReference>
<evidence type="ECO:0000313" key="6">
    <source>
        <dbReference type="Proteomes" id="UP000823921"/>
    </source>
</evidence>
<feature type="region of interest" description="Disordered" evidence="2">
    <location>
        <begin position="240"/>
        <end position="259"/>
    </location>
</feature>
<dbReference type="Pfam" id="PF00639">
    <property type="entry name" value="Rotamase"/>
    <property type="match status" value="1"/>
</dbReference>
<evidence type="ECO:0000259" key="4">
    <source>
        <dbReference type="PROSITE" id="PS50198"/>
    </source>
</evidence>
<dbReference type="InterPro" id="IPR027304">
    <property type="entry name" value="Trigger_fact/SurA_dom_sf"/>
</dbReference>
<keyword evidence="3" id="KW-0472">Membrane</keyword>
<organism evidence="5 6">
    <name type="scientific">Candidatus Flavonifractor intestinigallinarum</name>
    <dbReference type="NCBI Taxonomy" id="2838586"/>
    <lineage>
        <taxon>Bacteria</taxon>
        <taxon>Bacillati</taxon>
        <taxon>Bacillota</taxon>
        <taxon>Clostridia</taxon>
        <taxon>Eubacteriales</taxon>
        <taxon>Oscillospiraceae</taxon>
        <taxon>Flavonifractor</taxon>
    </lineage>
</organism>
<dbReference type="Gene3D" id="3.10.50.40">
    <property type="match status" value="2"/>
</dbReference>
<dbReference type="SUPFAM" id="SSF109998">
    <property type="entry name" value="Triger factor/SurA peptide-binding domain-like"/>
    <property type="match status" value="1"/>
</dbReference>
<dbReference type="SUPFAM" id="SSF54534">
    <property type="entry name" value="FKBP-like"/>
    <property type="match status" value="1"/>
</dbReference>
<name>A0A9D2MM53_9FIRM</name>
<dbReference type="AlphaFoldDB" id="A0A9D2MM53"/>
<dbReference type="Proteomes" id="UP000823921">
    <property type="component" value="Unassembled WGS sequence"/>
</dbReference>
<accession>A0A9D2MM53</accession>
<protein>
    <submittedName>
        <fullName evidence="5">Peptidylprolyl isomerase</fullName>
        <ecNumber evidence="5">5.2.1.8</ecNumber>
    </submittedName>
</protein>
<evidence type="ECO:0000256" key="1">
    <source>
        <dbReference type="PROSITE-ProRule" id="PRU00278"/>
    </source>
</evidence>
<dbReference type="PANTHER" id="PTHR47245">
    <property type="entry name" value="PEPTIDYLPROLYL ISOMERASE"/>
    <property type="match status" value="1"/>
</dbReference>
<keyword evidence="1" id="KW-0697">Rotamase</keyword>
<proteinExistence type="predicted"/>
<dbReference type="InterPro" id="IPR050245">
    <property type="entry name" value="PrsA_foldase"/>
</dbReference>
<keyword evidence="3" id="KW-0812">Transmembrane</keyword>
<evidence type="ECO:0000313" key="5">
    <source>
        <dbReference type="EMBL" id="HJB80409.1"/>
    </source>
</evidence>
<gene>
    <name evidence="5" type="ORF">H9712_05445</name>
</gene>
<dbReference type="Gene3D" id="1.10.4030.10">
    <property type="entry name" value="Porin chaperone SurA, peptide-binding domain"/>
    <property type="match status" value="1"/>
</dbReference>
<dbReference type="PANTHER" id="PTHR47245:SF2">
    <property type="entry name" value="PEPTIDYL-PROLYL CIS-TRANS ISOMERASE HP_0175-RELATED"/>
    <property type="match status" value="1"/>
</dbReference>